<organism evidence="1 2">
    <name type="scientific">Choristoneura fumiferana</name>
    <name type="common">Spruce budworm moth</name>
    <name type="synonym">Archips fumiferana</name>
    <dbReference type="NCBI Taxonomy" id="7141"/>
    <lineage>
        <taxon>Eukaryota</taxon>
        <taxon>Metazoa</taxon>
        <taxon>Ecdysozoa</taxon>
        <taxon>Arthropoda</taxon>
        <taxon>Hexapoda</taxon>
        <taxon>Insecta</taxon>
        <taxon>Pterygota</taxon>
        <taxon>Neoptera</taxon>
        <taxon>Endopterygota</taxon>
        <taxon>Lepidoptera</taxon>
        <taxon>Glossata</taxon>
        <taxon>Ditrysia</taxon>
        <taxon>Tortricoidea</taxon>
        <taxon>Tortricidae</taxon>
        <taxon>Tortricinae</taxon>
        <taxon>Choristoneura</taxon>
    </lineage>
</organism>
<comment type="caution">
    <text evidence="1">The sequence shown here is derived from an EMBL/GenBank/DDBJ whole genome shotgun (WGS) entry which is preliminary data.</text>
</comment>
<protein>
    <submittedName>
        <fullName evidence="1">Uncharacterized protein</fullName>
    </submittedName>
</protein>
<dbReference type="Proteomes" id="UP001064048">
    <property type="component" value="Chromosome 18"/>
</dbReference>
<keyword evidence="2" id="KW-1185">Reference proteome</keyword>
<name>A0ACC0KQI3_CHOFU</name>
<evidence type="ECO:0000313" key="1">
    <source>
        <dbReference type="EMBL" id="KAI8438851.1"/>
    </source>
</evidence>
<dbReference type="EMBL" id="CM046118">
    <property type="protein sequence ID" value="KAI8438851.1"/>
    <property type="molecule type" value="Genomic_DNA"/>
</dbReference>
<sequence length="126" mass="14151">MPQSQRYPRSVSTWKLSRIRTSNSTFGTSGGKTKYDRTQGLIFVVDCADRDRIDEARQDDEAARNSREARPDAHPRPQLVRAAVVRDLRRRTLRRAHLAHQQPQVMSCGVGGAGAPPRHATPRHAT</sequence>
<feature type="non-terminal residue" evidence="1">
    <location>
        <position position="126"/>
    </location>
</feature>
<reference evidence="1 2" key="1">
    <citation type="journal article" date="2022" name="Genome Biol. Evol.">
        <title>The Spruce Budworm Genome: Reconstructing the Evolutionary History of Antifreeze Proteins.</title>
        <authorList>
            <person name="Beliveau C."/>
            <person name="Gagne P."/>
            <person name="Picq S."/>
            <person name="Vernygora O."/>
            <person name="Keeling C.I."/>
            <person name="Pinkney K."/>
            <person name="Doucet D."/>
            <person name="Wen F."/>
            <person name="Johnston J.S."/>
            <person name="Maaroufi H."/>
            <person name="Boyle B."/>
            <person name="Laroche J."/>
            <person name="Dewar K."/>
            <person name="Juretic N."/>
            <person name="Blackburn G."/>
            <person name="Nisole A."/>
            <person name="Brunet B."/>
            <person name="Brandao M."/>
            <person name="Lumley L."/>
            <person name="Duan J."/>
            <person name="Quan G."/>
            <person name="Lucarotti C.J."/>
            <person name="Roe A.D."/>
            <person name="Sperling F.A.H."/>
            <person name="Levesque R.C."/>
            <person name="Cusson M."/>
        </authorList>
    </citation>
    <scope>NUCLEOTIDE SEQUENCE [LARGE SCALE GENOMIC DNA]</scope>
    <source>
        <strain evidence="1">Glfc:IPQL:Cfum</strain>
    </source>
</reference>
<evidence type="ECO:0000313" key="2">
    <source>
        <dbReference type="Proteomes" id="UP001064048"/>
    </source>
</evidence>
<gene>
    <name evidence="1" type="ORF">MSG28_011198</name>
</gene>
<proteinExistence type="predicted"/>
<accession>A0ACC0KQI3</accession>